<dbReference type="AlphaFoldDB" id="A0A0C9XQL6"/>
<proteinExistence type="predicted"/>
<dbReference type="Proteomes" id="UP000054477">
    <property type="component" value="Unassembled WGS sequence"/>
</dbReference>
<sequence length="158" mass="17837">MAWVYKPVRVEVMGGYGLAFSYPSKTRTRVTGVTGVMWLRITISTTTTTSSPLPPTTTTSRNLRSTAHNHHGTRRRDQPRQNDAATPQQPDEDRLARHHVAVNMARQQYLPNVPRILTVATHAICSSNHNDDDDGWEVREEQVPVAPTTHQLLPRHDK</sequence>
<evidence type="ECO:0000256" key="1">
    <source>
        <dbReference type="SAM" id="MobiDB-lite"/>
    </source>
</evidence>
<feature type="compositionally biased region" description="Low complexity" evidence="1">
    <location>
        <begin position="46"/>
        <end position="66"/>
    </location>
</feature>
<organism evidence="2 3">
    <name type="scientific">Laccaria amethystina LaAM-08-1</name>
    <dbReference type="NCBI Taxonomy" id="1095629"/>
    <lineage>
        <taxon>Eukaryota</taxon>
        <taxon>Fungi</taxon>
        <taxon>Dikarya</taxon>
        <taxon>Basidiomycota</taxon>
        <taxon>Agaricomycotina</taxon>
        <taxon>Agaricomycetes</taxon>
        <taxon>Agaricomycetidae</taxon>
        <taxon>Agaricales</taxon>
        <taxon>Agaricineae</taxon>
        <taxon>Hydnangiaceae</taxon>
        <taxon>Laccaria</taxon>
    </lineage>
</organism>
<name>A0A0C9XQL6_9AGAR</name>
<evidence type="ECO:0000313" key="2">
    <source>
        <dbReference type="EMBL" id="KIK03944.1"/>
    </source>
</evidence>
<dbReference type="HOGENOM" id="CLU_1669654_0_0_1"/>
<dbReference type="EMBL" id="KN838574">
    <property type="protein sequence ID" value="KIK03944.1"/>
    <property type="molecule type" value="Genomic_DNA"/>
</dbReference>
<reference evidence="3" key="2">
    <citation type="submission" date="2015-01" db="EMBL/GenBank/DDBJ databases">
        <title>Evolutionary Origins and Diversification of the Mycorrhizal Mutualists.</title>
        <authorList>
            <consortium name="DOE Joint Genome Institute"/>
            <consortium name="Mycorrhizal Genomics Consortium"/>
            <person name="Kohler A."/>
            <person name="Kuo A."/>
            <person name="Nagy L.G."/>
            <person name="Floudas D."/>
            <person name="Copeland A."/>
            <person name="Barry K.W."/>
            <person name="Cichocki N."/>
            <person name="Veneault-Fourrey C."/>
            <person name="LaButti K."/>
            <person name="Lindquist E.A."/>
            <person name="Lipzen A."/>
            <person name="Lundell T."/>
            <person name="Morin E."/>
            <person name="Murat C."/>
            <person name="Riley R."/>
            <person name="Ohm R."/>
            <person name="Sun H."/>
            <person name="Tunlid A."/>
            <person name="Henrissat B."/>
            <person name="Grigoriev I.V."/>
            <person name="Hibbett D.S."/>
            <person name="Martin F."/>
        </authorList>
    </citation>
    <scope>NUCLEOTIDE SEQUENCE [LARGE SCALE GENOMIC DNA]</scope>
    <source>
        <strain evidence="3">LaAM-08-1</strain>
    </source>
</reference>
<accession>A0A0C9XQL6</accession>
<keyword evidence="3" id="KW-1185">Reference proteome</keyword>
<protein>
    <submittedName>
        <fullName evidence="2">Uncharacterized protein</fullName>
    </submittedName>
</protein>
<feature type="region of interest" description="Disordered" evidence="1">
    <location>
        <begin position="46"/>
        <end position="94"/>
    </location>
</feature>
<evidence type="ECO:0000313" key="3">
    <source>
        <dbReference type="Proteomes" id="UP000054477"/>
    </source>
</evidence>
<reference evidence="2 3" key="1">
    <citation type="submission" date="2014-04" db="EMBL/GenBank/DDBJ databases">
        <authorList>
            <consortium name="DOE Joint Genome Institute"/>
            <person name="Kuo A."/>
            <person name="Kohler A."/>
            <person name="Nagy L.G."/>
            <person name="Floudas D."/>
            <person name="Copeland A."/>
            <person name="Barry K.W."/>
            <person name="Cichocki N."/>
            <person name="Veneault-Fourrey C."/>
            <person name="LaButti K."/>
            <person name="Lindquist E.A."/>
            <person name="Lipzen A."/>
            <person name="Lundell T."/>
            <person name="Morin E."/>
            <person name="Murat C."/>
            <person name="Sun H."/>
            <person name="Tunlid A."/>
            <person name="Henrissat B."/>
            <person name="Grigoriev I.V."/>
            <person name="Hibbett D.S."/>
            <person name="Martin F."/>
            <person name="Nordberg H.P."/>
            <person name="Cantor M.N."/>
            <person name="Hua S.X."/>
        </authorList>
    </citation>
    <scope>NUCLEOTIDE SEQUENCE [LARGE SCALE GENOMIC DNA]</scope>
    <source>
        <strain evidence="2 3">LaAM-08-1</strain>
    </source>
</reference>
<gene>
    <name evidence="2" type="ORF">K443DRAFT_4941</name>
</gene>